<protein>
    <submittedName>
        <fullName evidence="1">Uncharacterized protein</fullName>
    </submittedName>
</protein>
<sequence>MVPADVVNEAGVTVMDVREYLDHDEWEIALDLLADLHTGWRPPTAWWDLLIDSAELMWLPDAAAWCHWGRWESIHGTVRAELRLLSATEGGRRSCFDRSVGRVVWRCGGGVFVVVWVRAVICPCGRRFCG</sequence>
<keyword evidence="2" id="KW-1185">Reference proteome</keyword>
<evidence type="ECO:0000313" key="1">
    <source>
        <dbReference type="EMBL" id="RZT77805.1"/>
    </source>
</evidence>
<dbReference type="AlphaFoldDB" id="A0A4Q7U9X3"/>
<name>A0A4Q7U9X3_9ACTN</name>
<comment type="caution">
    <text evidence="1">The sequence shown here is derived from an EMBL/GenBank/DDBJ whole genome shotgun (WGS) entry which is preliminary data.</text>
</comment>
<evidence type="ECO:0000313" key="2">
    <source>
        <dbReference type="Proteomes" id="UP000293781"/>
    </source>
</evidence>
<dbReference type="Proteomes" id="UP000293781">
    <property type="component" value="Unassembled WGS sequence"/>
</dbReference>
<gene>
    <name evidence="1" type="ORF">EV382_0965</name>
</gene>
<accession>A0A4Q7U9X3</accession>
<proteinExistence type="predicted"/>
<dbReference type="EMBL" id="SHKK01000001">
    <property type="protein sequence ID" value="RZT77805.1"/>
    <property type="molecule type" value="Genomic_DNA"/>
</dbReference>
<organism evidence="1 2">
    <name type="scientific">Micromonospora violae</name>
    <dbReference type="NCBI Taxonomy" id="1278207"/>
    <lineage>
        <taxon>Bacteria</taxon>
        <taxon>Bacillati</taxon>
        <taxon>Actinomycetota</taxon>
        <taxon>Actinomycetes</taxon>
        <taxon>Micromonosporales</taxon>
        <taxon>Micromonosporaceae</taxon>
        <taxon>Micromonospora</taxon>
    </lineage>
</organism>
<reference evidence="1 2" key="1">
    <citation type="submission" date="2019-02" db="EMBL/GenBank/DDBJ databases">
        <title>Sequencing the genomes of 1000 actinobacteria strains.</title>
        <authorList>
            <person name="Klenk H.-P."/>
        </authorList>
    </citation>
    <scope>NUCLEOTIDE SEQUENCE [LARGE SCALE GENOMIC DNA]</scope>
    <source>
        <strain evidence="1 2">DSM 45888</strain>
    </source>
</reference>